<proteinExistence type="predicted"/>
<organism evidence="2">
    <name type="scientific">Caldithrix abyssi</name>
    <dbReference type="NCBI Taxonomy" id="187145"/>
    <lineage>
        <taxon>Bacteria</taxon>
        <taxon>Pseudomonadati</taxon>
        <taxon>Calditrichota</taxon>
        <taxon>Calditrichia</taxon>
        <taxon>Calditrichales</taxon>
        <taxon>Calditrichaceae</taxon>
        <taxon>Caldithrix</taxon>
    </lineage>
</organism>
<evidence type="ECO:0000256" key="1">
    <source>
        <dbReference type="SAM" id="MobiDB-lite"/>
    </source>
</evidence>
<dbReference type="AlphaFoldDB" id="A0A7V4WUH8"/>
<comment type="caution">
    <text evidence="2">The sequence shown here is derived from an EMBL/GenBank/DDBJ whole genome shotgun (WGS) entry which is preliminary data.</text>
</comment>
<name>A0A7V4WUH8_CALAY</name>
<reference evidence="2" key="1">
    <citation type="journal article" date="2020" name="mSystems">
        <title>Genome- and Community-Level Interaction Insights into Carbon Utilization and Element Cycling Functions of Hydrothermarchaeota in Hydrothermal Sediment.</title>
        <authorList>
            <person name="Zhou Z."/>
            <person name="Liu Y."/>
            <person name="Xu W."/>
            <person name="Pan J."/>
            <person name="Luo Z.H."/>
            <person name="Li M."/>
        </authorList>
    </citation>
    <scope>NUCLEOTIDE SEQUENCE [LARGE SCALE GENOMIC DNA]</scope>
    <source>
        <strain evidence="2">HyVt-577</strain>
    </source>
</reference>
<feature type="region of interest" description="Disordered" evidence="1">
    <location>
        <begin position="1"/>
        <end position="41"/>
    </location>
</feature>
<protein>
    <submittedName>
        <fullName evidence="2">Uncharacterized protein</fullName>
    </submittedName>
</protein>
<gene>
    <name evidence="2" type="ORF">ENK44_03995</name>
</gene>
<feature type="compositionally biased region" description="Basic residues" evidence="1">
    <location>
        <begin position="1"/>
        <end position="18"/>
    </location>
</feature>
<sequence length="303" mass="34572">MSNTSKKKNAANTKKKQTRSSISATEKNNVKKENGNCQEELEQTRLKLNSVESTLIKMEEENKELKKDIQALKEQNSEYQSLIHKLEERVQEFDAQQKEQEFINSPYSTFNIEIYPGDKGFRGKIINIQSEDNQTFSNIDPLRITQFIYRHLPKEEEIKIPGQPVPEPVETIEKVPGGQATQTIKCRLQTYPVYEKKPRRALEKQQSFQVGILIDFSGDTEGLPPDLLANIIVFARSLETGHTVKIAEEQKSISLISPKEVKIKCEGLPEGTYRLETSIGFSSVQGEKVPISAFTESEYIRIY</sequence>
<dbReference type="Proteomes" id="UP000885779">
    <property type="component" value="Unassembled WGS sequence"/>
</dbReference>
<accession>A0A7V4WUH8</accession>
<evidence type="ECO:0000313" key="2">
    <source>
        <dbReference type="EMBL" id="HGY54843.1"/>
    </source>
</evidence>
<dbReference type="EMBL" id="DRQG01000034">
    <property type="protein sequence ID" value="HGY54843.1"/>
    <property type="molecule type" value="Genomic_DNA"/>
</dbReference>